<accession>A0A5B9Y4J5</accession>
<evidence type="ECO:0000313" key="2">
    <source>
        <dbReference type="Proteomes" id="UP000323144"/>
    </source>
</evidence>
<dbReference type="KEGG" id="schi:SCHIN_v1c06830"/>
<evidence type="ECO:0000313" key="1">
    <source>
        <dbReference type="EMBL" id="QEH61880.1"/>
    </source>
</evidence>
<protein>
    <submittedName>
        <fullName evidence="1">Uncharacterized protein</fullName>
    </submittedName>
</protein>
<name>A0A5B9Y4J5_9MOLU</name>
<gene>
    <name evidence="1" type="ORF">SCHIN_v1c06830</name>
</gene>
<dbReference type="RefSeq" id="WP_166508259.1">
    <property type="nucleotide sequence ID" value="NZ_CP043026.1"/>
</dbReference>
<reference evidence="1 2" key="1">
    <citation type="submission" date="2019-08" db="EMBL/GenBank/DDBJ databases">
        <title>Complete genome sequence of Spiroplasma chinense CCH (DSM 19755).</title>
        <authorList>
            <person name="Shen H.-Y."/>
            <person name="Lin Y.-C."/>
            <person name="Chou L."/>
            <person name="Kuo C.-H."/>
        </authorList>
    </citation>
    <scope>NUCLEOTIDE SEQUENCE [LARGE SCALE GENOMIC DNA]</scope>
    <source>
        <strain evidence="1 2">CCH</strain>
    </source>
</reference>
<dbReference type="EMBL" id="CP043026">
    <property type="protein sequence ID" value="QEH61880.1"/>
    <property type="molecule type" value="Genomic_DNA"/>
</dbReference>
<dbReference type="AlphaFoldDB" id="A0A5B9Y4J5"/>
<proteinExistence type="predicted"/>
<dbReference type="Proteomes" id="UP000323144">
    <property type="component" value="Chromosome"/>
</dbReference>
<organism evidence="1 2">
    <name type="scientific">Spiroplasma chinense</name>
    <dbReference type="NCBI Taxonomy" id="216932"/>
    <lineage>
        <taxon>Bacteria</taxon>
        <taxon>Bacillati</taxon>
        <taxon>Mycoplasmatota</taxon>
        <taxon>Mollicutes</taxon>
        <taxon>Entomoplasmatales</taxon>
        <taxon>Spiroplasmataceae</taxon>
        <taxon>Spiroplasma</taxon>
    </lineage>
</organism>
<sequence length="331" mass="39630">MNKVQDKNYFLEKLSKDREINALLENESKKNISNFWQNLNEIRNLLHIKEKTDKKIYEEYNRLIVIPTGSEETLIRELHQFNKEMYDWPEFYTLDFPEPEKKEIKKPKSLIKAETRKNILNLSNPYVQDSTFEFEPTVENIKALDKETIQKLSDNQLKESQDIWDKTILDPLRDDDLKFFEAKLKDAPVITTELKRGDWLSELQDDFGVRSEILDVDEKIFVDSEQEKQDQLDEIKHQLEEGQYGRLNLSKPMSITCTKYMKKLEGLKKGFVKSYGSELFKRIRDMIQEENDMYENIDRVRKIEKLKTKKLKLKKSTIKQQRLKEMFKVKK</sequence>
<keyword evidence="2" id="KW-1185">Reference proteome</keyword>